<dbReference type="Pfam" id="PF13041">
    <property type="entry name" value="PPR_2"/>
    <property type="match status" value="1"/>
</dbReference>
<dbReference type="Pfam" id="PF13812">
    <property type="entry name" value="PPR_3"/>
    <property type="match status" value="1"/>
</dbReference>
<accession>A0A367KXZ1</accession>
<keyword evidence="1" id="KW-0677">Repeat</keyword>
<sequence>MSIQLREPLRSLRQIGIKPWPFFSHYRQHWQPPRSFVQGNTTSHAHKWPLIVPLFTRRSYTASATTVRSILPEEHDVGSSKSCDLVTKHEKNISELWQEYQSMSKESLDIQAFENILKSLAHVAQNSKKGSKHWPLLTQAYEEFKQLGLRSTTIICRLTMKAYGHMGNTTQVNAVFKEYKRHNIVRQDMYRHYMSALLDTQDLSAAFAAFRDINTNPKVSTKEVSFCLAELVSAYCASKKHKDVLVAMRATEELFRKSLLQDWNAQALDQISTALYRGYTRFFKLRRKKASSLPAEALFKAYVETLSDTNRPKALRHSHLFVLFNLVCHQKDFVPSIKTCNFVLDVQSRQSDLESLKTILGWMQKFNIEPNATTVSIFLRTFGAHLPVSQTQCLYNILKQQDIENPNNKINLDVCKAFIEVFTTGPADIELAKSVVSDLKKHGSGLDNKSYAMMAQGFVKRGEVDQCLEWLRNEGCKDLDSYAVLMEGFLSQGRWDRCVEEYYALAQEFEDAVHSNRRVVKALLTAKFAQDKSHDCQVLLKPSFKMKFTPTTILRIVETLLRLENKNGHPFVSGEYVVKSLKTLESSLRVYLDEEGIGRVIIGLGKRGDCEDAFQLYNWVREGGHQESRKRCGSTVIYRAMMLAATENNDMRRVERAWVDMQYRKRFYGKCNSKELHRLATYNSLLNAFASQLPHPNITGVKRVFRRLIKQNLEPDSVTYNILIKAFVNANNMDAANQIYRKMLSHLSTPPDQYTVNTLLNGWIARKDWTQVESFVQELKHSGNLNMVTFNMLVQNFLRLNPRTTAHLRVLKHQKKWDIVQACQEKKPDMTSKTIWDIFEATTGYSQSMVTTKINPSLQLTESNTSLCDQLCHLDHQSAQRISAKPEVSQFAFVKLFSNSTEADQVTYKLFMKAFMNIGDQPSASAIHQWMQYRLSL</sequence>
<dbReference type="OrthoDB" id="185373at2759"/>
<dbReference type="AlphaFoldDB" id="A0A367KXZ1"/>
<reference evidence="3 4" key="1">
    <citation type="journal article" date="2018" name="G3 (Bethesda)">
        <title>Phylogenetic and Phylogenomic Definition of Rhizopus Species.</title>
        <authorList>
            <person name="Gryganskyi A.P."/>
            <person name="Golan J."/>
            <person name="Dolatabadi S."/>
            <person name="Mondo S."/>
            <person name="Robb S."/>
            <person name="Idnurm A."/>
            <person name="Muszewska A."/>
            <person name="Steczkiewicz K."/>
            <person name="Masonjones S."/>
            <person name="Liao H.L."/>
            <person name="Gajdeczka M.T."/>
            <person name="Anike F."/>
            <person name="Vuek A."/>
            <person name="Anishchenko I.M."/>
            <person name="Voigt K."/>
            <person name="de Hoog G.S."/>
            <person name="Smith M.E."/>
            <person name="Heitman J."/>
            <person name="Vilgalys R."/>
            <person name="Stajich J.E."/>
        </authorList>
    </citation>
    <scope>NUCLEOTIDE SEQUENCE [LARGE SCALE GENOMIC DNA]</scope>
    <source>
        <strain evidence="3 4">LSU 92-RS-03</strain>
    </source>
</reference>
<dbReference type="PANTHER" id="PTHR47932:SF44">
    <property type="entry name" value="MIOREX COMPLEX COMPONENT 1"/>
    <property type="match status" value="1"/>
</dbReference>
<evidence type="ECO:0000313" key="3">
    <source>
        <dbReference type="EMBL" id="RCI07044.1"/>
    </source>
</evidence>
<dbReference type="PANTHER" id="PTHR47932">
    <property type="entry name" value="ATPASE EXPRESSION PROTEIN 3"/>
    <property type="match status" value="1"/>
</dbReference>
<proteinExistence type="predicted"/>
<dbReference type="NCBIfam" id="TIGR00756">
    <property type="entry name" value="PPR"/>
    <property type="match status" value="1"/>
</dbReference>
<evidence type="ECO:0000313" key="4">
    <source>
        <dbReference type="Proteomes" id="UP000253551"/>
    </source>
</evidence>
<comment type="caution">
    <text evidence="3">The sequence shown here is derived from an EMBL/GenBank/DDBJ whole genome shotgun (WGS) entry which is preliminary data.</text>
</comment>
<dbReference type="InterPro" id="IPR002885">
    <property type="entry name" value="PPR_rpt"/>
</dbReference>
<keyword evidence="4" id="KW-1185">Reference proteome</keyword>
<evidence type="ECO:0000256" key="2">
    <source>
        <dbReference type="PROSITE-ProRule" id="PRU00708"/>
    </source>
</evidence>
<dbReference type="Proteomes" id="UP000253551">
    <property type="component" value="Unassembled WGS sequence"/>
</dbReference>
<dbReference type="STRING" id="4846.A0A367KXZ1"/>
<evidence type="ECO:0008006" key="5">
    <source>
        <dbReference type="Google" id="ProtNLM"/>
    </source>
</evidence>
<organism evidence="3 4">
    <name type="scientific">Rhizopus stolonifer</name>
    <name type="common">Rhizopus nigricans</name>
    <dbReference type="NCBI Taxonomy" id="4846"/>
    <lineage>
        <taxon>Eukaryota</taxon>
        <taxon>Fungi</taxon>
        <taxon>Fungi incertae sedis</taxon>
        <taxon>Mucoromycota</taxon>
        <taxon>Mucoromycotina</taxon>
        <taxon>Mucoromycetes</taxon>
        <taxon>Mucorales</taxon>
        <taxon>Mucorineae</taxon>
        <taxon>Rhizopodaceae</taxon>
        <taxon>Rhizopus</taxon>
    </lineage>
</organism>
<evidence type="ECO:0000256" key="1">
    <source>
        <dbReference type="ARBA" id="ARBA00022737"/>
    </source>
</evidence>
<gene>
    <name evidence="3" type="ORF">CU098_011290</name>
</gene>
<dbReference type="PROSITE" id="PS51375">
    <property type="entry name" value="PPR"/>
    <property type="match status" value="1"/>
</dbReference>
<name>A0A367KXZ1_RHIST</name>
<dbReference type="InterPro" id="IPR011990">
    <property type="entry name" value="TPR-like_helical_dom_sf"/>
</dbReference>
<dbReference type="EMBL" id="PJQM01000043">
    <property type="protein sequence ID" value="RCI07044.1"/>
    <property type="molecule type" value="Genomic_DNA"/>
</dbReference>
<feature type="repeat" description="PPR" evidence="2">
    <location>
        <begin position="716"/>
        <end position="750"/>
    </location>
</feature>
<dbReference type="Gene3D" id="1.25.40.10">
    <property type="entry name" value="Tetratricopeptide repeat domain"/>
    <property type="match status" value="3"/>
</dbReference>
<protein>
    <recommendedName>
        <fullName evidence="5">Pentacotripeptide-repeat region of PRORP domain-containing protein</fullName>
    </recommendedName>
</protein>